<reference evidence="1" key="2">
    <citation type="submission" date="2023-06" db="EMBL/GenBank/DDBJ databases">
        <authorList>
            <consortium name="Lawrence Berkeley National Laboratory"/>
            <person name="Haridas S."/>
            <person name="Hensen N."/>
            <person name="Bonometti L."/>
            <person name="Westerberg I."/>
            <person name="Brannstrom I.O."/>
            <person name="Guillou S."/>
            <person name="Cros-Aarteil S."/>
            <person name="Calhoun S."/>
            <person name="Kuo A."/>
            <person name="Mondo S."/>
            <person name="Pangilinan J."/>
            <person name="Riley R."/>
            <person name="Labutti K."/>
            <person name="Andreopoulos B."/>
            <person name="Lipzen A."/>
            <person name="Chen C."/>
            <person name="Yanf M."/>
            <person name="Daum C."/>
            <person name="Ng V."/>
            <person name="Clum A."/>
            <person name="Steindorff A."/>
            <person name="Ohm R."/>
            <person name="Martin F."/>
            <person name="Silar P."/>
            <person name="Natvig D."/>
            <person name="Lalanne C."/>
            <person name="Gautier V."/>
            <person name="Ament-Velasquez S.L."/>
            <person name="Kruys A."/>
            <person name="Hutchinson M.I."/>
            <person name="Powell A.J."/>
            <person name="Barry K."/>
            <person name="Miller A.N."/>
            <person name="Grigoriev I.V."/>
            <person name="Debuchy R."/>
            <person name="Gladieux P."/>
            <person name="Thoren M.H."/>
            <person name="Johannesson H."/>
        </authorList>
    </citation>
    <scope>NUCLEOTIDE SEQUENCE</scope>
    <source>
        <strain evidence="1">CBS 955.72</strain>
    </source>
</reference>
<dbReference type="EMBL" id="JAUIQD010000007">
    <property type="protein sequence ID" value="KAK3343924.1"/>
    <property type="molecule type" value="Genomic_DNA"/>
</dbReference>
<sequence>MPAHSRLRRVLLSLALFPSHSRVRSLLSFTLLHVRTAKITLLLCLQAAVTFDNHDPRATSYRSSIHPRPFVTVSMQSHNLLFGQTKLRRGNKEPGLRRHTASRLSSLVSSIDYHKIGVLGNNSSICRLLIQRDLHGEIGHSLRVVLG</sequence>
<reference evidence="1" key="1">
    <citation type="journal article" date="2023" name="Mol. Phylogenet. Evol.">
        <title>Genome-scale phylogeny and comparative genomics of the fungal order Sordariales.</title>
        <authorList>
            <person name="Hensen N."/>
            <person name="Bonometti L."/>
            <person name="Westerberg I."/>
            <person name="Brannstrom I.O."/>
            <person name="Guillou S."/>
            <person name="Cros-Aarteil S."/>
            <person name="Calhoun S."/>
            <person name="Haridas S."/>
            <person name="Kuo A."/>
            <person name="Mondo S."/>
            <person name="Pangilinan J."/>
            <person name="Riley R."/>
            <person name="LaButti K."/>
            <person name="Andreopoulos B."/>
            <person name="Lipzen A."/>
            <person name="Chen C."/>
            <person name="Yan M."/>
            <person name="Daum C."/>
            <person name="Ng V."/>
            <person name="Clum A."/>
            <person name="Steindorff A."/>
            <person name="Ohm R.A."/>
            <person name="Martin F."/>
            <person name="Silar P."/>
            <person name="Natvig D.O."/>
            <person name="Lalanne C."/>
            <person name="Gautier V."/>
            <person name="Ament-Velasquez S.L."/>
            <person name="Kruys A."/>
            <person name="Hutchinson M.I."/>
            <person name="Powell A.J."/>
            <person name="Barry K."/>
            <person name="Miller A.N."/>
            <person name="Grigoriev I.V."/>
            <person name="Debuchy R."/>
            <person name="Gladieux P."/>
            <person name="Hiltunen Thoren M."/>
            <person name="Johannesson H."/>
        </authorList>
    </citation>
    <scope>NUCLEOTIDE SEQUENCE</scope>
    <source>
        <strain evidence="1">CBS 955.72</strain>
    </source>
</reference>
<protein>
    <submittedName>
        <fullName evidence="1">Uncharacterized protein</fullName>
    </submittedName>
</protein>
<name>A0AAJ0H8U1_9PEZI</name>
<comment type="caution">
    <text evidence="1">The sequence shown here is derived from an EMBL/GenBank/DDBJ whole genome shotgun (WGS) entry which is preliminary data.</text>
</comment>
<accession>A0AAJ0H8U1</accession>
<dbReference type="Proteomes" id="UP001275084">
    <property type="component" value="Unassembled WGS sequence"/>
</dbReference>
<proteinExistence type="predicted"/>
<gene>
    <name evidence="1" type="ORF">B0T25DRAFT_555595</name>
</gene>
<dbReference type="AlphaFoldDB" id="A0AAJ0H8U1"/>
<organism evidence="1 2">
    <name type="scientific">Lasiosphaeria hispida</name>
    <dbReference type="NCBI Taxonomy" id="260671"/>
    <lineage>
        <taxon>Eukaryota</taxon>
        <taxon>Fungi</taxon>
        <taxon>Dikarya</taxon>
        <taxon>Ascomycota</taxon>
        <taxon>Pezizomycotina</taxon>
        <taxon>Sordariomycetes</taxon>
        <taxon>Sordariomycetidae</taxon>
        <taxon>Sordariales</taxon>
        <taxon>Lasiosphaeriaceae</taxon>
        <taxon>Lasiosphaeria</taxon>
    </lineage>
</organism>
<evidence type="ECO:0000313" key="1">
    <source>
        <dbReference type="EMBL" id="KAK3343924.1"/>
    </source>
</evidence>
<keyword evidence="2" id="KW-1185">Reference proteome</keyword>
<evidence type="ECO:0000313" key="2">
    <source>
        <dbReference type="Proteomes" id="UP001275084"/>
    </source>
</evidence>